<reference evidence="5 6" key="1">
    <citation type="journal article" date="2017" name="Chemistry">
        <title>Isolation, Biosynthesis and Chemical Modifications of Rubterolones A-F: Rare Tropolone Alkaloids from Actinomadura sp. 5-2.</title>
        <authorList>
            <person name="Guo H."/>
            <person name="Benndorf R."/>
            <person name="Leichnitz D."/>
            <person name="Klassen J.L."/>
            <person name="Vollmers J."/>
            <person name="Gorls H."/>
            <person name="Steinacker M."/>
            <person name="Weigel C."/>
            <person name="Dahse H.M."/>
            <person name="Kaster A.K."/>
            <person name="de Beer Z.W."/>
            <person name="Poulsen M."/>
            <person name="Beemelmanns C."/>
        </authorList>
    </citation>
    <scope>NUCLEOTIDE SEQUENCE [LARGE SCALE GENOMIC DNA]</scope>
    <source>
        <strain evidence="5 6">5-2</strain>
    </source>
</reference>
<dbReference type="FunFam" id="3.40.50.12780:FF:000011">
    <property type="entry name" value="Acetyl-coenzyme A synthetase 2-like, mitochondrial"/>
    <property type="match status" value="1"/>
</dbReference>
<dbReference type="Proteomes" id="UP000242367">
    <property type="component" value="Unassembled WGS sequence"/>
</dbReference>
<dbReference type="GO" id="GO:0050218">
    <property type="term" value="F:propionate-CoA ligase activity"/>
    <property type="evidence" value="ECO:0007669"/>
    <property type="project" value="TreeGrafter"/>
</dbReference>
<dbReference type="CDD" id="cd05967">
    <property type="entry name" value="PrpE"/>
    <property type="match status" value="1"/>
</dbReference>
<dbReference type="PROSITE" id="PS00455">
    <property type="entry name" value="AMP_BINDING"/>
    <property type="match status" value="1"/>
</dbReference>
<dbReference type="EC" id="6.2.1.1" evidence="5"/>
<comment type="similarity">
    <text evidence="1">Belongs to the ATP-dependent AMP-binding enzyme family.</text>
</comment>
<dbReference type="Pfam" id="PF00501">
    <property type="entry name" value="AMP-binding"/>
    <property type="match status" value="1"/>
</dbReference>
<evidence type="ECO:0000259" key="4">
    <source>
        <dbReference type="Pfam" id="PF16177"/>
    </source>
</evidence>
<evidence type="ECO:0000259" key="3">
    <source>
        <dbReference type="Pfam" id="PF13193"/>
    </source>
</evidence>
<evidence type="ECO:0000313" key="6">
    <source>
        <dbReference type="Proteomes" id="UP000242367"/>
    </source>
</evidence>
<dbReference type="Pfam" id="PF16177">
    <property type="entry name" value="ACAS_N"/>
    <property type="match status" value="1"/>
</dbReference>
<keyword evidence="6" id="KW-1185">Reference proteome</keyword>
<proteinExistence type="inferred from homology"/>
<feature type="domain" description="Acetyl-coenzyme A synthetase N-terminal" evidence="4">
    <location>
        <begin position="4"/>
        <end position="58"/>
    </location>
</feature>
<sequence>MGVYGAAYERSITDPTRFWGLAARDVRWLVPPDRVLDDGAPPFYRWFTGGELNTCDNALDRHVAEGRGAQPALIYDSPVTGTARTYTYRELTNLTARFAGALLALGVRTGDRVVLYMPMIPEAVVAMLACARIGAVHSVVFGGFAARELALRIDDARPKAVVSASCGIEGSRVVPYKPLLDEALRLASHPVRHCVIKQRDALRAPLACPRDVDWDEAVAAAEPADCVPVAATDPLYILYTSGTTGRPKGVVRDNGGHAVALRWSMENVYGARPGDVFWAASDVGWVVGHSYIVYGPLLTGCTTVLYEGKPVGTPDAGAFWRVAAEHRVNVLLAAPTAIRAIRREDPSGRLATGHDLSALEALFLAGERLDPETYRWAAGTLGRPVVDHWWQTETGWPIVANPRGLEELPVKPGSPSVPVPGFAVRVLGPDGDPVPPGVDGDVVLRLPLPPGTLPTLWQDDERFVESYLTRHPGHYLTGDGGHVDADGYVWIMGRTDDVINVAGHRLSTGSMEEALSGHPAVAECAVIGVGDPVKGQVPRGFVVLKAGADADPAALAGELVALVRARIGPVAALREVAVVPALPKTRSGKILRGAMRGIADGEDVPVPSTIEDPAVLDALRPVLRRD</sequence>
<evidence type="ECO:0000256" key="1">
    <source>
        <dbReference type="ARBA" id="ARBA00006432"/>
    </source>
</evidence>
<dbReference type="Gene3D" id="3.40.50.12780">
    <property type="entry name" value="N-terminal domain of ligase-like"/>
    <property type="match status" value="1"/>
</dbReference>
<dbReference type="RefSeq" id="WP_103566716.1">
    <property type="nucleotide sequence ID" value="NZ_MTBP01000006.1"/>
</dbReference>
<comment type="caution">
    <text evidence="5">The sequence shown here is derived from an EMBL/GenBank/DDBJ whole genome shotgun (WGS) entry which is preliminary data.</text>
</comment>
<gene>
    <name evidence="5" type="primary">acsA_3</name>
    <name evidence="5" type="ORF">BTM25_56820</name>
</gene>
<dbReference type="GO" id="GO:0003987">
    <property type="term" value="F:acetate-CoA ligase activity"/>
    <property type="evidence" value="ECO:0007669"/>
    <property type="project" value="UniProtKB-EC"/>
</dbReference>
<keyword evidence="5" id="KW-0436">Ligase</keyword>
<dbReference type="InterPro" id="IPR032387">
    <property type="entry name" value="ACAS_N"/>
</dbReference>
<dbReference type="InterPro" id="IPR025110">
    <property type="entry name" value="AMP-bd_C"/>
</dbReference>
<feature type="domain" description="AMP-dependent synthetase/ligase" evidence="2">
    <location>
        <begin position="62"/>
        <end position="446"/>
    </location>
</feature>
<dbReference type="InterPro" id="IPR042099">
    <property type="entry name" value="ANL_N_sf"/>
</dbReference>
<evidence type="ECO:0000259" key="2">
    <source>
        <dbReference type="Pfam" id="PF00501"/>
    </source>
</evidence>
<dbReference type="InterPro" id="IPR000873">
    <property type="entry name" value="AMP-dep_synth/lig_dom"/>
</dbReference>
<dbReference type="EMBL" id="MTBP01000006">
    <property type="protein sequence ID" value="POM22270.1"/>
    <property type="molecule type" value="Genomic_DNA"/>
</dbReference>
<accession>A0A2P4UB44</accession>
<name>A0A2P4UB44_9ACTN</name>
<dbReference type="PANTHER" id="PTHR43347:SF3">
    <property type="entry name" value="ACYL-COA SYNTHETASE SHORT-CHAIN FAMILY MEMBER 3, MITOCHONDRIAL"/>
    <property type="match status" value="1"/>
</dbReference>
<dbReference type="AlphaFoldDB" id="A0A2P4UB44"/>
<dbReference type="InterPro" id="IPR020845">
    <property type="entry name" value="AMP-binding_CS"/>
</dbReference>
<protein>
    <submittedName>
        <fullName evidence="5">Acetyl-coenzyme A synthetase</fullName>
        <ecNumber evidence="5">6.2.1.1</ecNumber>
    </submittedName>
</protein>
<dbReference type="Gene3D" id="3.30.300.30">
    <property type="match status" value="1"/>
</dbReference>
<feature type="domain" description="AMP-binding enzyme C-terminal" evidence="3">
    <location>
        <begin position="511"/>
        <end position="589"/>
    </location>
</feature>
<organism evidence="5 6">
    <name type="scientific">Actinomadura rubteroloni</name>
    <dbReference type="NCBI Taxonomy" id="1926885"/>
    <lineage>
        <taxon>Bacteria</taxon>
        <taxon>Bacillati</taxon>
        <taxon>Actinomycetota</taxon>
        <taxon>Actinomycetes</taxon>
        <taxon>Streptosporangiales</taxon>
        <taxon>Thermomonosporaceae</taxon>
        <taxon>Actinomadura</taxon>
    </lineage>
</organism>
<dbReference type="PANTHER" id="PTHR43347">
    <property type="entry name" value="ACYL-COA SYNTHETASE"/>
    <property type="match status" value="1"/>
</dbReference>
<dbReference type="InterPro" id="IPR045851">
    <property type="entry name" value="AMP-bd_C_sf"/>
</dbReference>
<dbReference type="SUPFAM" id="SSF56801">
    <property type="entry name" value="Acetyl-CoA synthetase-like"/>
    <property type="match status" value="1"/>
</dbReference>
<dbReference type="GO" id="GO:0070013">
    <property type="term" value="C:intracellular organelle lumen"/>
    <property type="evidence" value="ECO:0007669"/>
    <property type="project" value="UniProtKB-ARBA"/>
</dbReference>
<dbReference type="Pfam" id="PF13193">
    <property type="entry name" value="AMP-binding_C"/>
    <property type="match status" value="1"/>
</dbReference>
<evidence type="ECO:0000313" key="5">
    <source>
        <dbReference type="EMBL" id="POM22270.1"/>
    </source>
</evidence>